<evidence type="ECO:0000313" key="3">
    <source>
        <dbReference type="Proteomes" id="UP000034794"/>
    </source>
</evidence>
<dbReference type="EMBL" id="LCMI01000010">
    <property type="protein sequence ID" value="KKU32503.1"/>
    <property type="molecule type" value="Genomic_DNA"/>
</dbReference>
<dbReference type="Pfam" id="PF01156">
    <property type="entry name" value="IU_nuc_hydro"/>
    <property type="match status" value="1"/>
</dbReference>
<protein>
    <recommendedName>
        <fullName evidence="1">Inosine/uridine-preferring nucleoside hydrolase domain-containing protein</fullName>
    </recommendedName>
</protein>
<sequence length="328" mass="36650">MDDESSIVAMNALVKMELLSMAGVVANTNPERDRARVIRGLMNWLGLDTVPVAVGETVMPEPDLCPDLHLIPYIDQGGTTLREGKELILKVLTEAENLGVVIVIQTAMTDLKWLLEEHLDLVLRKVSRVVFMGGVMTELSSDGFIQPNDAMNVLFDKKAAEFCYRRLQELGVPMTITTKNATFKAMLSHNIFERMGEVGKCFAVRVPRNTQSFWRSCTAPEGSKLRGKLPMSRNRAWFVSVFCGGVNPPIADDGEIVPYLKSHAWAQYDPINLIASVPILRDRFFFTKKISVNGVEHEVIGWSPEEHGVIDPMDLTKFLEALLEMGSR</sequence>
<dbReference type="SUPFAM" id="SSF53590">
    <property type="entry name" value="Nucleoside hydrolase"/>
    <property type="match status" value="1"/>
</dbReference>
<gene>
    <name evidence="2" type="ORF">UX47_C0010G0019</name>
</gene>
<dbReference type="Proteomes" id="UP000034794">
    <property type="component" value="Unassembled WGS sequence"/>
</dbReference>
<name>A0A0G1RRB3_9BACT</name>
<evidence type="ECO:0000313" key="2">
    <source>
        <dbReference type="EMBL" id="KKU32503.1"/>
    </source>
</evidence>
<feature type="domain" description="Inosine/uridine-preferring nucleoside hydrolase" evidence="1">
    <location>
        <begin position="2"/>
        <end position="200"/>
    </location>
</feature>
<reference evidence="2 3" key="1">
    <citation type="journal article" date="2015" name="Nature">
        <title>rRNA introns, odd ribosomes, and small enigmatic genomes across a large radiation of phyla.</title>
        <authorList>
            <person name="Brown C.T."/>
            <person name="Hug L.A."/>
            <person name="Thomas B.C."/>
            <person name="Sharon I."/>
            <person name="Castelle C.J."/>
            <person name="Singh A."/>
            <person name="Wilkins M.J."/>
            <person name="Williams K.H."/>
            <person name="Banfield J.F."/>
        </authorList>
    </citation>
    <scope>NUCLEOTIDE SEQUENCE [LARGE SCALE GENOMIC DNA]</scope>
</reference>
<organism evidence="2 3">
    <name type="scientific">Candidatus Collierbacteria bacterium GW2011_GWA2_46_26</name>
    <dbReference type="NCBI Taxonomy" id="1618381"/>
    <lineage>
        <taxon>Bacteria</taxon>
        <taxon>Candidatus Collieribacteriota</taxon>
    </lineage>
</organism>
<dbReference type="Gene3D" id="3.90.245.10">
    <property type="entry name" value="Ribonucleoside hydrolase-like"/>
    <property type="match status" value="1"/>
</dbReference>
<dbReference type="InterPro" id="IPR001910">
    <property type="entry name" value="Inosine/uridine_hydrolase_dom"/>
</dbReference>
<comment type="caution">
    <text evidence="2">The sequence shown here is derived from an EMBL/GenBank/DDBJ whole genome shotgun (WGS) entry which is preliminary data.</text>
</comment>
<evidence type="ECO:0000259" key="1">
    <source>
        <dbReference type="Pfam" id="PF01156"/>
    </source>
</evidence>
<dbReference type="GO" id="GO:0016799">
    <property type="term" value="F:hydrolase activity, hydrolyzing N-glycosyl compounds"/>
    <property type="evidence" value="ECO:0007669"/>
    <property type="project" value="InterPro"/>
</dbReference>
<dbReference type="AlphaFoldDB" id="A0A0G1RRB3"/>
<proteinExistence type="predicted"/>
<dbReference type="InterPro" id="IPR036452">
    <property type="entry name" value="Ribo_hydro-like"/>
</dbReference>
<accession>A0A0G1RRB3</accession>